<feature type="region of interest" description="Disordered" evidence="1">
    <location>
        <begin position="106"/>
        <end position="125"/>
    </location>
</feature>
<evidence type="ECO:0000256" key="1">
    <source>
        <dbReference type="SAM" id="MobiDB-lite"/>
    </source>
</evidence>
<keyword evidence="4" id="KW-1185">Reference proteome</keyword>
<evidence type="ECO:0000313" key="3">
    <source>
        <dbReference type="EMBL" id="SDO69373.1"/>
    </source>
</evidence>
<dbReference type="RefSeq" id="WP_245678761.1">
    <property type="nucleotide sequence ID" value="NZ_FNIV01000010.1"/>
</dbReference>
<dbReference type="Pfam" id="PF03334">
    <property type="entry name" value="PhaG_MnhG_YufB"/>
    <property type="match status" value="1"/>
</dbReference>
<dbReference type="NCBIfam" id="NF009316">
    <property type="entry name" value="PRK12674.1-5"/>
    <property type="match status" value="1"/>
</dbReference>
<keyword evidence="2" id="KW-1133">Transmembrane helix</keyword>
<evidence type="ECO:0000256" key="2">
    <source>
        <dbReference type="SAM" id="Phobius"/>
    </source>
</evidence>
<feature type="transmembrane region" description="Helical" evidence="2">
    <location>
        <begin position="76"/>
        <end position="94"/>
    </location>
</feature>
<feature type="transmembrane region" description="Helical" evidence="2">
    <location>
        <begin position="12"/>
        <end position="33"/>
    </location>
</feature>
<keyword evidence="2" id="KW-0472">Membrane</keyword>
<dbReference type="InterPro" id="IPR005133">
    <property type="entry name" value="PhaG_MnhG_YufB"/>
</dbReference>
<gene>
    <name evidence="3" type="ORF">SAMN04487957_11027</name>
</gene>
<feature type="compositionally biased region" description="Basic and acidic residues" evidence="1">
    <location>
        <begin position="111"/>
        <end position="125"/>
    </location>
</feature>
<proteinExistence type="predicted"/>
<name>A0A1H0LMU2_9GAMM</name>
<protein>
    <submittedName>
        <fullName evidence="3">Multisubunit potassium/proton antiporter, PhaG subunit (TC 2.A.63.1.1)</fullName>
    </submittedName>
</protein>
<dbReference type="GO" id="GO:0015385">
    <property type="term" value="F:sodium:proton antiporter activity"/>
    <property type="evidence" value="ECO:0007669"/>
    <property type="project" value="TreeGrafter"/>
</dbReference>
<dbReference type="Proteomes" id="UP000199075">
    <property type="component" value="Unassembled WGS sequence"/>
</dbReference>
<dbReference type="AlphaFoldDB" id="A0A1H0LMU2"/>
<organism evidence="3 4">
    <name type="scientific">Halomonas shengliensis</name>
    <dbReference type="NCBI Taxonomy" id="419597"/>
    <lineage>
        <taxon>Bacteria</taxon>
        <taxon>Pseudomonadati</taxon>
        <taxon>Pseudomonadota</taxon>
        <taxon>Gammaproteobacteria</taxon>
        <taxon>Oceanospirillales</taxon>
        <taxon>Halomonadaceae</taxon>
        <taxon>Halomonas</taxon>
    </lineage>
</organism>
<dbReference type="NCBIfam" id="TIGR01300">
    <property type="entry name" value="CPA3_mnhG_phaG"/>
    <property type="match status" value="1"/>
</dbReference>
<evidence type="ECO:0000313" key="4">
    <source>
        <dbReference type="Proteomes" id="UP000199075"/>
    </source>
</evidence>
<reference evidence="4" key="1">
    <citation type="submission" date="2016-10" db="EMBL/GenBank/DDBJ databases">
        <authorList>
            <person name="Varghese N."/>
            <person name="Submissions S."/>
        </authorList>
    </citation>
    <scope>NUCLEOTIDE SEQUENCE [LARGE SCALE GENOMIC DNA]</scope>
    <source>
        <strain evidence="4">CGMCC 1.6444</strain>
    </source>
</reference>
<keyword evidence="2" id="KW-0812">Transmembrane</keyword>
<dbReference type="PANTHER" id="PTHR34703:SF1">
    <property type="entry name" value="ANTIPORTER SUBUNIT MNHG2-RELATED"/>
    <property type="match status" value="1"/>
</dbReference>
<dbReference type="STRING" id="419597.SAMN04487957_11027"/>
<accession>A0A1H0LMU2</accession>
<dbReference type="EMBL" id="FNIV01000010">
    <property type="protein sequence ID" value="SDO69373.1"/>
    <property type="molecule type" value="Genomic_DNA"/>
</dbReference>
<sequence length="125" mass="13185">MTSIDMPWLLQLVVALFLLFGALVALIGSWGLAKLPDFYTRLHGPTKASTLGVGCTLIGSLLTFSYQQDGISVQEALVTIFLFATAPVSAHMMGKAALRRRLPGVAGTRHLPGDRPPGEGGHGDG</sequence>
<dbReference type="PANTHER" id="PTHR34703">
    <property type="entry name" value="ANTIPORTER SUBUNIT MNHG2-RELATED"/>
    <property type="match status" value="1"/>
</dbReference>